<organism evidence="3">
    <name type="scientific">Drosophila grimshawi</name>
    <name type="common">Hawaiian fruit fly</name>
    <name type="synonym">Idiomyia grimshawi</name>
    <dbReference type="NCBI Taxonomy" id="7222"/>
    <lineage>
        <taxon>Eukaryota</taxon>
        <taxon>Metazoa</taxon>
        <taxon>Ecdysozoa</taxon>
        <taxon>Arthropoda</taxon>
        <taxon>Hexapoda</taxon>
        <taxon>Insecta</taxon>
        <taxon>Pterygota</taxon>
        <taxon>Neoptera</taxon>
        <taxon>Endopterygota</taxon>
        <taxon>Diptera</taxon>
        <taxon>Brachycera</taxon>
        <taxon>Muscomorpha</taxon>
        <taxon>Ephydroidea</taxon>
        <taxon>Drosophilidae</taxon>
        <taxon>Drosophila</taxon>
        <taxon>Hawaiian Drosophila</taxon>
    </lineage>
</organism>
<dbReference type="KEGG" id="dgr:6560983"/>
<protein>
    <submittedName>
        <fullName evidence="2">GH20709</fullName>
    </submittedName>
</protein>
<evidence type="ECO:0000313" key="2">
    <source>
        <dbReference type="EMBL" id="EDW00987.1"/>
    </source>
</evidence>
<feature type="chain" id="PRO_5002811642" evidence="1">
    <location>
        <begin position="26"/>
        <end position="171"/>
    </location>
</feature>
<dbReference type="OMA" id="CIIAFCI"/>
<proteinExistence type="predicted"/>
<dbReference type="Proteomes" id="UP000001070">
    <property type="component" value="Unassembled WGS sequence"/>
</dbReference>
<dbReference type="PhylomeDB" id="B4J6Z9"/>
<keyword evidence="3" id="KW-1185">Reference proteome</keyword>
<feature type="signal peptide" evidence="1">
    <location>
        <begin position="1"/>
        <end position="25"/>
    </location>
</feature>
<dbReference type="GO" id="GO:0070328">
    <property type="term" value="P:triglyceride homeostasis"/>
    <property type="evidence" value="ECO:0007669"/>
    <property type="project" value="EnsemblMetazoa"/>
</dbReference>
<evidence type="ECO:0000313" key="3">
    <source>
        <dbReference type="Proteomes" id="UP000001070"/>
    </source>
</evidence>
<keyword evidence="1" id="KW-0732">Signal</keyword>
<name>B4J6Z9_DROGR</name>
<dbReference type="HOGENOM" id="CLU_133453_0_0_1"/>
<dbReference type="GO" id="GO:0090278">
    <property type="term" value="P:negative regulation of peptide hormone secretion"/>
    <property type="evidence" value="ECO:0007669"/>
    <property type="project" value="EnsemblMetazoa"/>
</dbReference>
<accession>B4J6Z9</accession>
<dbReference type="GO" id="GO:0042593">
    <property type="term" value="P:glucose homeostasis"/>
    <property type="evidence" value="ECO:0007669"/>
    <property type="project" value="EnsemblMetazoa"/>
</dbReference>
<dbReference type="GO" id="GO:0071322">
    <property type="term" value="P:cellular response to carbohydrate stimulus"/>
    <property type="evidence" value="ECO:0007669"/>
    <property type="project" value="EnsemblMetazoa"/>
</dbReference>
<dbReference type="GO" id="GO:0050848">
    <property type="term" value="P:regulation of calcium-mediated signaling"/>
    <property type="evidence" value="ECO:0007669"/>
    <property type="project" value="EnsemblMetazoa"/>
</dbReference>
<dbReference type="OrthoDB" id="8036094at2759"/>
<dbReference type="GO" id="GO:0009267">
    <property type="term" value="P:cellular response to starvation"/>
    <property type="evidence" value="ECO:0007669"/>
    <property type="project" value="EnsemblMetazoa"/>
</dbReference>
<sequence>MCSLKHQFYTLAVALSVGLLGLVSALPQRLQYQPQYQQQQYQQQQVQQLQDVPHTLLDIETPNQFSYNSPLAQPDSLRSKPYFDFLSTLYAHDSAKTDLFRNRPRRDLQSELKTQQPLAVAAAADRPVSHRRERKRRAIVFRPLFVYQQREIKKKEIAARRRSDETRRRRY</sequence>
<dbReference type="FunCoup" id="B4J6Z9">
    <property type="interactions" value="1"/>
</dbReference>
<dbReference type="eggNOG" id="ENOG502TC2J">
    <property type="taxonomic scope" value="Eukaryota"/>
</dbReference>
<dbReference type="AlphaFoldDB" id="B4J6Z9"/>
<gene>
    <name evidence="2" type="primary">Dgri\GH20709</name>
    <name evidence="2" type="ORF">Dgri_GH20709</name>
</gene>
<dbReference type="InParanoid" id="B4J6Z9"/>
<evidence type="ECO:0000256" key="1">
    <source>
        <dbReference type="SAM" id="SignalP"/>
    </source>
</evidence>
<dbReference type="EMBL" id="CH916367">
    <property type="protein sequence ID" value="EDW00987.1"/>
    <property type="molecule type" value="Genomic_DNA"/>
</dbReference>
<reference evidence="2 3" key="1">
    <citation type="journal article" date="2007" name="Nature">
        <title>Evolution of genes and genomes on the Drosophila phylogeny.</title>
        <authorList>
            <consortium name="Drosophila 12 Genomes Consortium"/>
            <person name="Clark A.G."/>
            <person name="Eisen M.B."/>
            <person name="Smith D.R."/>
            <person name="Bergman C.M."/>
            <person name="Oliver B."/>
            <person name="Markow T.A."/>
            <person name="Kaufman T.C."/>
            <person name="Kellis M."/>
            <person name="Gelbart W."/>
            <person name="Iyer V.N."/>
            <person name="Pollard D.A."/>
            <person name="Sackton T.B."/>
            <person name="Larracuente A.M."/>
            <person name="Singh N.D."/>
            <person name="Abad J.P."/>
            <person name="Abt D.N."/>
            <person name="Adryan B."/>
            <person name="Aguade M."/>
            <person name="Akashi H."/>
            <person name="Anderson W.W."/>
            <person name="Aquadro C.F."/>
            <person name="Ardell D.H."/>
            <person name="Arguello R."/>
            <person name="Artieri C.G."/>
            <person name="Barbash D.A."/>
            <person name="Barker D."/>
            <person name="Barsanti P."/>
            <person name="Batterham P."/>
            <person name="Batzoglou S."/>
            <person name="Begun D."/>
            <person name="Bhutkar A."/>
            <person name="Blanco E."/>
            <person name="Bosak S.A."/>
            <person name="Bradley R.K."/>
            <person name="Brand A.D."/>
            <person name="Brent M.R."/>
            <person name="Brooks A.N."/>
            <person name="Brown R.H."/>
            <person name="Butlin R.K."/>
            <person name="Caggese C."/>
            <person name="Calvi B.R."/>
            <person name="Bernardo de Carvalho A."/>
            <person name="Caspi A."/>
            <person name="Castrezana S."/>
            <person name="Celniker S.E."/>
            <person name="Chang J.L."/>
            <person name="Chapple C."/>
            <person name="Chatterji S."/>
            <person name="Chinwalla A."/>
            <person name="Civetta A."/>
            <person name="Clifton S.W."/>
            <person name="Comeron J.M."/>
            <person name="Costello J.C."/>
            <person name="Coyne J.A."/>
            <person name="Daub J."/>
            <person name="David R.G."/>
            <person name="Delcher A.L."/>
            <person name="Delehaunty K."/>
            <person name="Do C.B."/>
            <person name="Ebling H."/>
            <person name="Edwards K."/>
            <person name="Eickbush T."/>
            <person name="Evans J.D."/>
            <person name="Filipski A."/>
            <person name="Findeiss S."/>
            <person name="Freyhult E."/>
            <person name="Fulton L."/>
            <person name="Fulton R."/>
            <person name="Garcia A.C."/>
            <person name="Gardiner A."/>
            <person name="Garfield D.A."/>
            <person name="Garvin B.E."/>
            <person name="Gibson G."/>
            <person name="Gilbert D."/>
            <person name="Gnerre S."/>
            <person name="Godfrey J."/>
            <person name="Good R."/>
            <person name="Gotea V."/>
            <person name="Gravely B."/>
            <person name="Greenberg A.J."/>
            <person name="Griffiths-Jones S."/>
            <person name="Gross S."/>
            <person name="Guigo R."/>
            <person name="Gustafson E.A."/>
            <person name="Haerty W."/>
            <person name="Hahn M.W."/>
            <person name="Halligan D.L."/>
            <person name="Halpern A.L."/>
            <person name="Halter G.M."/>
            <person name="Han M.V."/>
            <person name="Heger A."/>
            <person name="Hillier L."/>
            <person name="Hinrichs A.S."/>
            <person name="Holmes I."/>
            <person name="Hoskins R.A."/>
            <person name="Hubisz M.J."/>
            <person name="Hultmark D."/>
            <person name="Huntley M.A."/>
            <person name="Jaffe D.B."/>
            <person name="Jagadeeshan S."/>
            <person name="Jeck W.R."/>
            <person name="Johnson J."/>
            <person name="Jones C.D."/>
            <person name="Jordan W.C."/>
            <person name="Karpen G.H."/>
            <person name="Kataoka E."/>
            <person name="Keightley P.D."/>
            <person name="Kheradpour P."/>
            <person name="Kirkness E.F."/>
            <person name="Koerich L.B."/>
            <person name="Kristiansen K."/>
            <person name="Kudrna D."/>
            <person name="Kulathinal R.J."/>
            <person name="Kumar S."/>
            <person name="Kwok R."/>
            <person name="Lander E."/>
            <person name="Langley C.H."/>
            <person name="Lapoint R."/>
            <person name="Lazzaro B.P."/>
            <person name="Lee S.J."/>
            <person name="Levesque L."/>
            <person name="Li R."/>
            <person name="Lin C.F."/>
            <person name="Lin M.F."/>
            <person name="Lindblad-Toh K."/>
            <person name="Llopart A."/>
            <person name="Long M."/>
            <person name="Low L."/>
            <person name="Lozovsky E."/>
            <person name="Lu J."/>
            <person name="Luo M."/>
            <person name="Machado C.A."/>
            <person name="Makalowski W."/>
            <person name="Marzo M."/>
            <person name="Matsuda M."/>
            <person name="Matzkin L."/>
            <person name="McAllister B."/>
            <person name="McBride C.S."/>
            <person name="McKernan B."/>
            <person name="McKernan K."/>
            <person name="Mendez-Lago M."/>
            <person name="Minx P."/>
            <person name="Mollenhauer M.U."/>
            <person name="Montooth K."/>
            <person name="Mount S.M."/>
            <person name="Mu X."/>
            <person name="Myers E."/>
            <person name="Negre B."/>
            <person name="Newfeld S."/>
            <person name="Nielsen R."/>
            <person name="Noor M.A."/>
            <person name="O'Grady P."/>
            <person name="Pachter L."/>
            <person name="Papaceit M."/>
            <person name="Parisi M.J."/>
            <person name="Parisi M."/>
            <person name="Parts L."/>
            <person name="Pedersen J.S."/>
            <person name="Pesole G."/>
            <person name="Phillippy A.M."/>
            <person name="Ponting C.P."/>
            <person name="Pop M."/>
            <person name="Porcelli D."/>
            <person name="Powell J.R."/>
            <person name="Prohaska S."/>
            <person name="Pruitt K."/>
            <person name="Puig M."/>
            <person name="Quesneville H."/>
            <person name="Ram K.R."/>
            <person name="Rand D."/>
            <person name="Rasmussen M.D."/>
            <person name="Reed L.K."/>
            <person name="Reenan R."/>
            <person name="Reily A."/>
            <person name="Remington K.A."/>
            <person name="Rieger T.T."/>
            <person name="Ritchie M.G."/>
            <person name="Robin C."/>
            <person name="Rogers Y.H."/>
            <person name="Rohde C."/>
            <person name="Rozas J."/>
            <person name="Rubenfield M.J."/>
            <person name="Ruiz A."/>
            <person name="Russo S."/>
            <person name="Salzberg S.L."/>
            <person name="Sanchez-Gracia A."/>
            <person name="Saranga D.J."/>
            <person name="Sato H."/>
            <person name="Schaeffer S.W."/>
            <person name="Schatz M.C."/>
            <person name="Schlenke T."/>
            <person name="Schwartz R."/>
            <person name="Segarra C."/>
            <person name="Singh R.S."/>
            <person name="Sirot L."/>
            <person name="Sirota M."/>
            <person name="Sisneros N.B."/>
            <person name="Smith C.D."/>
            <person name="Smith T.F."/>
            <person name="Spieth J."/>
            <person name="Stage D.E."/>
            <person name="Stark A."/>
            <person name="Stephan W."/>
            <person name="Strausberg R.L."/>
            <person name="Strempel S."/>
            <person name="Sturgill D."/>
            <person name="Sutton G."/>
            <person name="Sutton G.G."/>
            <person name="Tao W."/>
            <person name="Teichmann S."/>
            <person name="Tobari Y.N."/>
            <person name="Tomimura Y."/>
            <person name="Tsolas J.M."/>
            <person name="Valente V.L."/>
            <person name="Venter E."/>
            <person name="Venter J.C."/>
            <person name="Vicario S."/>
            <person name="Vieira F.G."/>
            <person name="Vilella A.J."/>
            <person name="Villasante A."/>
            <person name="Walenz B."/>
            <person name="Wang J."/>
            <person name="Wasserman M."/>
            <person name="Watts T."/>
            <person name="Wilson D."/>
            <person name="Wilson R.K."/>
            <person name="Wing R.A."/>
            <person name="Wolfner M.F."/>
            <person name="Wong A."/>
            <person name="Wong G.K."/>
            <person name="Wu C.I."/>
            <person name="Wu G."/>
            <person name="Yamamoto D."/>
            <person name="Yang H.P."/>
            <person name="Yang S.P."/>
            <person name="Yorke J.A."/>
            <person name="Yoshida K."/>
            <person name="Zdobnov E."/>
            <person name="Zhang P."/>
            <person name="Zhang Y."/>
            <person name="Zimin A.V."/>
            <person name="Baldwin J."/>
            <person name="Abdouelleil A."/>
            <person name="Abdulkadir J."/>
            <person name="Abebe A."/>
            <person name="Abera B."/>
            <person name="Abreu J."/>
            <person name="Acer S.C."/>
            <person name="Aftuck L."/>
            <person name="Alexander A."/>
            <person name="An P."/>
            <person name="Anderson E."/>
            <person name="Anderson S."/>
            <person name="Arachi H."/>
            <person name="Azer M."/>
            <person name="Bachantsang P."/>
            <person name="Barry A."/>
            <person name="Bayul T."/>
            <person name="Berlin A."/>
            <person name="Bessette D."/>
            <person name="Bloom T."/>
            <person name="Blye J."/>
            <person name="Boguslavskiy L."/>
            <person name="Bonnet C."/>
            <person name="Boukhgalter B."/>
            <person name="Bourzgui I."/>
            <person name="Brown A."/>
            <person name="Cahill P."/>
            <person name="Channer S."/>
            <person name="Cheshatsang Y."/>
            <person name="Chuda L."/>
            <person name="Citroen M."/>
            <person name="Collymore A."/>
            <person name="Cooke P."/>
            <person name="Costello M."/>
            <person name="D'Aco K."/>
            <person name="Daza R."/>
            <person name="De Haan G."/>
            <person name="DeGray S."/>
            <person name="DeMaso C."/>
            <person name="Dhargay N."/>
            <person name="Dooley K."/>
            <person name="Dooley E."/>
            <person name="Doricent M."/>
            <person name="Dorje P."/>
            <person name="Dorjee K."/>
            <person name="Dupes A."/>
            <person name="Elong R."/>
            <person name="Falk J."/>
            <person name="Farina A."/>
            <person name="Faro S."/>
            <person name="Ferguson D."/>
            <person name="Fisher S."/>
            <person name="Foley C.D."/>
            <person name="Franke A."/>
            <person name="Friedrich D."/>
            <person name="Gadbois L."/>
            <person name="Gearin G."/>
            <person name="Gearin C.R."/>
            <person name="Giannoukos G."/>
            <person name="Goode T."/>
            <person name="Graham J."/>
            <person name="Grandbois E."/>
            <person name="Grewal S."/>
            <person name="Gyaltsen K."/>
            <person name="Hafez N."/>
            <person name="Hagos B."/>
            <person name="Hall J."/>
            <person name="Henson C."/>
            <person name="Hollinger A."/>
            <person name="Honan T."/>
            <person name="Huard M.D."/>
            <person name="Hughes L."/>
            <person name="Hurhula B."/>
            <person name="Husby M.E."/>
            <person name="Kamat A."/>
            <person name="Kanga B."/>
            <person name="Kashin S."/>
            <person name="Khazanovich D."/>
            <person name="Kisner P."/>
            <person name="Lance K."/>
            <person name="Lara M."/>
            <person name="Lee W."/>
            <person name="Lennon N."/>
            <person name="Letendre F."/>
            <person name="LeVine R."/>
            <person name="Lipovsky A."/>
            <person name="Liu X."/>
            <person name="Liu J."/>
            <person name="Liu S."/>
            <person name="Lokyitsang T."/>
            <person name="Lokyitsang Y."/>
            <person name="Lubonja R."/>
            <person name="Lui A."/>
            <person name="MacDonald P."/>
            <person name="Magnisalis V."/>
            <person name="Maru K."/>
            <person name="Matthews C."/>
            <person name="McCusker W."/>
            <person name="McDonough S."/>
            <person name="Mehta T."/>
            <person name="Meldrim J."/>
            <person name="Meneus L."/>
            <person name="Mihai O."/>
            <person name="Mihalev A."/>
            <person name="Mihova T."/>
            <person name="Mittelman R."/>
            <person name="Mlenga V."/>
            <person name="Montmayeur A."/>
            <person name="Mulrain L."/>
            <person name="Navidi A."/>
            <person name="Naylor J."/>
            <person name="Negash T."/>
            <person name="Nguyen T."/>
            <person name="Nguyen N."/>
            <person name="Nicol R."/>
            <person name="Norbu C."/>
            <person name="Norbu N."/>
            <person name="Novod N."/>
            <person name="O'Neill B."/>
            <person name="Osman S."/>
            <person name="Markiewicz E."/>
            <person name="Oyono O.L."/>
            <person name="Patti C."/>
            <person name="Phunkhang P."/>
            <person name="Pierre F."/>
            <person name="Priest M."/>
            <person name="Raghuraman S."/>
            <person name="Rege F."/>
            <person name="Reyes R."/>
            <person name="Rise C."/>
            <person name="Rogov P."/>
            <person name="Ross K."/>
            <person name="Ryan E."/>
            <person name="Settipalli S."/>
            <person name="Shea T."/>
            <person name="Sherpa N."/>
            <person name="Shi L."/>
            <person name="Shih D."/>
            <person name="Sparrow T."/>
            <person name="Spaulding J."/>
            <person name="Stalker J."/>
            <person name="Stange-Thomann N."/>
            <person name="Stavropoulos S."/>
            <person name="Stone C."/>
            <person name="Strader C."/>
            <person name="Tesfaye S."/>
            <person name="Thomson T."/>
            <person name="Thoulutsang Y."/>
            <person name="Thoulutsang D."/>
            <person name="Topham K."/>
            <person name="Topping I."/>
            <person name="Tsamla T."/>
            <person name="Vassiliev H."/>
            <person name="Vo A."/>
            <person name="Wangchuk T."/>
            <person name="Wangdi T."/>
            <person name="Weiand M."/>
            <person name="Wilkinson J."/>
            <person name="Wilson A."/>
            <person name="Yadav S."/>
            <person name="Young G."/>
            <person name="Yu Q."/>
            <person name="Zembek L."/>
            <person name="Zhong D."/>
            <person name="Zimmer A."/>
            <person name="Zwirko Z."/>
            <person name="Jaffe D.B."/>
            <person name="Alvarez P."/>
            <person name="Brockman W."/>
            <person name="Butler J."/>
            <person name="Chin C."/>
            <person name="Gnerre S."/>
            <person name="Grabherr M."/>
            <person name="Kleber M."/>
            <person name="Mauceli E."/>
            <person name="MacCallum I."/>
        </authorList>
    </citation>
    <scope>NUCLEOTIDE SEQUENCE [LARGE SCALE GENOMIC DNA]</scope>
    <source>
        <strain evidence="3">Tucson 15287-2541.00</strain>
    </source>
</reference>